<organism evidence="1 2">
    <name type="scientific">Candidatus Sungbacteria bacterium RIFCSPLOWO2_12_FULL_41_11</name>
    <dbReference type="NCBI Taxonomy" id="1802286"/>
    <lineage>
        <taxon>Bacteria</taxon>
        <taxon>Candidatus Sungiibacteriota</taxon>
    </lineage>
</organism>
<protein>
    <submittedName>
        <fullName evidence="1">Uncharacterized protein</fullName>
    </submittedName>
</protein>
<accession>A0A1G2LNI1</accession>
<dbReference type="Proteomes" id="UP000177171">
    <property type="component" value="Unassembled WGS sequence"/>
</dbReference>
<comment type="caution">
    <text evidence="1">The sequence shown here is derived from an EMBL/GenBank/DDBJ whole genome shotgun (WGS) entry which is preliminary data.</text>
</comment>
<proteinExistence type="predicted"/>
<name>A0A1G2LNI1_9BACT</name>
<sequence>MMDFDEIEAKKLTNNEALAQILHYEKLLDELVKNKNITQEKAWDGYFGLLHECDERGFLEERERIVTKIDTKKYNPFQSEDFRVRLIARLRMAQLKISSAPDN</sequence>
<dbReference type="EMBL" id="MHQY01000033">
    <property type="protein sequence ID" value="OHA13178.1"/>
    <property type="molecule type" value="Genomic_DNA"/>
</dbReference>
<dbReference type="AlphaFoldDB" id="A0A1G2LNI1"/>
<evidence type="ECO:0000313" key="2">
    <source>
        <dbReference type="Proteomes" id="UP000177171"/>
    </source>
</evidence>
<evidence type="ECO:0000313" key="1">
    <source>
        <dbReference type="EMBL" id="OHA13178.1"/>
    </source>
</evidence>
<reference evidence="1 2" key="1">
    <citation type="journal article" date="2016" name="Nat. Commun.">
        <title>Thousands of microbial genomes shed light on interconnected biogeochemical processes in an aquifer system.</title>
        <authorList>
            <person name="Anantharaman K."/>
            <person name="Brown C.T."/>
            <person name="Hug L.A."/>
            <person name="Sharon I."/>
            <person name="Castelle C.J."/>
            <person name="Probst A.J."/>
            <person name="Thomas B.C."/>
            <person name="Singh A."/>
            <person name="Wilkins M.J."/>
            <person name="Karaoz U."/>
            <person name="Brodie E.L."/>
            <person name="Williams K.H."/>
            <person name="Hubbard S.S."/>
            <person name="Banfield J.F."/>
        </authorList>
    </citation>
    <scope>NUCLEOTIDE SEQUENCE [LARGE SCALE GENOMIC DNA]</scope>
</reference>
<gene>
    <name evidence="1" type="ORF">A3G49_02330</name>
</gene>